<keyword evidence="3" id="KW-1185">Reference proteome</keyword>
<evidence type="ECO:0000313" key="3">
    <source>
        <dbReference type="Proteomes" id="UP000314294"/>
    </source>
</evidence>
<name>A0A4Z2IEA1_9TELE</name>
<organism evidence="2 3">
    <name type="scientific">Liparis tanakae</name>
    <name type="common">Tanaka's snailfish</name>
    <dbReference type="NCBI Taxonomy" id="230148"/>
    <lineage>
        <taxon>Eukaryota</taxon>
        <taxon>Metazoa</taxon>
        <taxon>Chordata</taxon>
        <taxon>Craniata</taxon>
        <taxon>Vertebrata</taxon>
        <taxon>Euteleostomi</taxon>
        <taxon>Actinopterygii</taxon>
        <taxon>Neopterygii</taxon>
        <taxon>Teleostei</taxon>
        <taxon>Neoteleostei</taxon>
        <taxon>Acanthomorphata</taxon>
        <taxon>Eupercaria</taxon>
        <taxon>Perciformes</taxon>
        <taxon>Cottioidei</taxon>
        <taxon>Cottales</taxon>
        <taxon>Liparidae</taxon>
        <taxon>Liparis</taxon>
    </lineage>
</organism>
<comment type="caution">
    <text evidence="2">The sequence shown here is derived from an EMBL/GenBank/DDBJ whole genome shotgun (WGS) entry which is preliminary data.</text>
</comment>
<evidence type="ECO:0000313" key="2">
    <source>
        <dbReference type="EMBL" id="TNN76091.1"/>
    </source>
</evidence>
<sequence>MEQEEEEGRRSLPPTSRAPPIHLFPVTPVESRVTARVKTQCRNSFPSQRMLFTEIIQELFLHPSLLLGAPPPLHSRAAVSLYGTLKHILSGNGPSSPGEDAMEVKPWIGLTSAGGRDNTSGHQYASK</sequence>
<accession>A0A4Z2IEA1</accession>
<dbReference type="AlphaFoldDB" id="A0A4Z2IEA1"/>
<proteinExistence type="predicted"/>
<dbReference type="EMBL" id="SRLO01000096">
    <property type="protein sequence ID" value="TNN76091.1"/>
    <property type="molecule type" value="Genomic_DNA"/>
</dbReference>
<evidence type="ECO:0000256" key="1">
    <source>
        <dbReference type="SAM" id="MobiDB-lite"/>
    </source>
</evidence>
<dbReference type="Proteomes" id="UP000314294">
    <property type="component" value="Unassembled WGS sequence"/>
</dbReference>
<feature type="region of interest" description="Disordered" evidence="1">
    <location>
        <begin position="1"/>
        <end position="25"/>
    </location>
</feature>
<protein>
    <submittedName>
        <fullName evidence="2">Uncharacterized protein</fullName>
    </submittedName>
</protein>
<gene>
    <name evidence="2" type="ORF">EYF80_013622</name>
</gene>
<reference evidence="2 3" key="1">
    <citation type="submission" date="2019-03" db="EMBL/GenBank/DDBJ databases">
        <title>First draft genome of Liparis tanakae, snailfish: a comprehensive survey of snailfish specific genes.</title>
        <authorList>
            <person name="Kim W."/>
            <person name="Song I."/>
            <person name="Jeong J.-H."/>
            <person name="Kim D."/>
            <person name="Kim S."/>
            <person name="Ryu S."/>
            <person name="Song J.Y."/>
            <person name="Lee S.K."/>
        </authorList>
    </citation>
    <scope>NUCLEOTIDE SEQUENCE [LARGE SCALE GENOMIC DNA]</scope>
    <source>
        <tissue evidence="2">Muscle</tissue>
    </source>
</reference>